<dbReference type="InterPro" id="IPR036010">
    <property type="entry name" value="2Fe-2S_ferredoxin-like_sf"/>
</dbReference>
<evidence type="ECO:0000256" key="2">
    <source>
        <dbReference type="ARBA" id="ARBA00009433"/>
    </source>
</evidence>
<proteinExistence type="inferred from homology"/>
<dbReference type="SUPFAM" id="SSF54292">
    <property type="entry name" value="2Fe-2S ferredoxin-like"/>
    <property type="match status" value="1"/>
</dbReference>
<dbReference type="Pfam" id="PF13085">
    <property type="entry name" value="Fer2_3"/>
    <property type="match status" value="1"/>
</dbReference>
<dbReference type="Gene3D" id="3.10.20.30">
    <property type="match status" value="1"/>
</dbReference>
<dbReference type="RefSeq" id="WP_008719751.1">
    <property type="nucleotide sequence ID" value="NZ_JAJFEB010000006.1"/>
</dbReference>
<keyword evidence="6" id="KW-1185">Reference proteome</keyword>
<comment type="cofactor">
    <cofactor evidence="1">
        <name>[3Fe-4S] cluster</name>
        <dbReference type="ChEBI" id="CHEBI:21137"/>
    </cofactor>
</comment>
<comment type="caution">
    <text evidence="5">The sequence shown here is derived from an EMBL/GenBank/DDBJ whole genome shotgun (WGS) entry which is preliminary data.</text>
</comment>
<organism evidence="5 6">
    <name type="scientific">Enterocloster hominis</name>
    <name type="common">ex Hitch et al. 2024</name>
    <dbReference type="NCBI Taxonomy" id="1917870"/>
    <lineage>
        <taxon>Bacteria</taxon>
        <taxon>Bacillati</taxon>
        <taxon>Bacillota</taxon>
        <taxon>Clostridia</taxon>
        <taxon>Lachnospirales</taxon>
        <taxon>Lachnospiraceae</taxon>
        <taxon>Enterocloster</taxon>
    </lineage>
</organism>
<comment type="similarity">
    <text evidence="2">Belongs to the succinate dehydrogenase/fumarate reductase iron-sulfur protein family.</text>
</comment>
<evidence type="ECO:0000256" key="3">
    <source>
        <dbReference type="ARBA" id="ARBA00034078"/>
    </source>
</evidence>
<feature type="domain" description="Succinate dehydogenase/fumarate reductase N-terminal" evidence="4">
    <location>
        <begin position="9"/>
        <end position="93"/>
    </location>
</feature>
<accession>A0ABV1D8J3</accession>
<name>A0ABV1D8J3_9FIRM</name>
<evidence type="ECO:0000313" key="5">
    <source>
        <dbReference type="EMBL" id="MEQ2426713.1"/>
    </source>
</evidence>
<dbReference type="InterPro" id="IPR025192">
    <property type="entry name" value="Succ_DH/fum_Rdtase_N"/>
</dbReference>
<gene>
    <name evidence="5" type="ORF">WMQ36_17215</name>
</gene>
<dbReference type="Proteomes" id="UP001454086">
    <property type="component" value="Unassembled WGS sequence"/>
</dbReference>
<comment type="cofactor">
    <cofactor evidence="3">
        <name>[2Fe-2S] cluster</name>
        <dbReference type="ChEBI" id="CHEBI:190135"/>
    </cofactor>
</comment>
<dbReference type="EMBL" id="JBBMFM010000072">
    <property type="protein sequence ID" value="MEQ2426713.1"/>
    <property type="molecule type" value="Genomic_DNA"/>
</dbReference>
<evidence type="ECO:0000313" key="6">
    <source>
        <dbReference type="Proteomes" id="UP001454086"/>
    </source>
</evidence>
<reference evidence="5 6" key="1">
    <citation type="submission" date="2024-03" db="EMBL/GenBank/DDBJ databases">
        <title>Human intestinal bacterial collection.</title>
        <authorList>
            <person name="Pauvert C."/>
            <person name="Hitch T.C.A."/>
            <person name="Clavel T."/>
        </authorList>
    </citation>
    <scope>NUCLEOTIDE SEQUENCE [LARGE SCALE GENOMIC DNA]</scope>
    <source>
        <strain evidence="5 6">CLA-SR-H021</strain>
    </source>
</reference>
<dbReference type="InterPro" id="IPR012675">
    <property type="entry name" value="Beta-grasp_dom_sf"/>
</dbReference>
<sequence>MKVEIEESAGLAVYDVPVVQGMKVMDVLDYIHANLNHELAYYRHSSCCQAICGRCACKLDGRAILPCAKEVDAAAGTMHLSPADGTIIRDLVVIR</sequence>
<evidence type="ECO:0000256" key="1">
    <source>
        <dbReference type="ARBA" id="ARBA00001927"/>
    </source>
</evidence>
<evidence type="ECO:0000259" key="4">
    <source>
        <dbReference type="Pfam" id="PF13085"/>
    </source>
</evidence>
<protein>
    <submittedName>
        <fullName evidence="5">2Fe-2S iron-sulfur cluster-binding protein</fullName>
    </submittedName>
</protein>